<sequence length="132" mass="14675">MDPKLAMYLGYLALSLVLTAWVSRTLYRNGQVFLDDALGDERLALSINHLLVVGFWLLNAGFVAVMIQVEGQVTNATNAVETLSMKLGLVLLVLGAVHLSNIYILNRFRRRRMLENSPPPIPPTMYLPPANP</sequence>
<proteinExistence type="predicted"/>
<keyword evidence="3" id="KW-1185">Reference proteome</keyword>
<evidence type="ECO:0000313" key="3">
    <source>
        <dbReference type="Proteomes" id="UP000635606"/>
    </source>
</evidence>
<protein>
    <submittedName>
        <fullName evidence="2">Uncharacterized protein</fullName>
    </submittedName>
</protein>
<accession>A0A8J4EC07</accession>
<name>A0A8J4EC07_9ACTN</name>
<keyword evidence="1" id="KW-0472">Membrane</keyword>
<dbReference type="AlphaFoldDB" id="A0A8J4EC07"/>
<feature type="transmembrane region" description="Helical" evidence="1">
    <location>
        <begin position="47"/>
        <end position="67"/>
    </location>
</feature>
<evidence type="ECO:0000313" key="2">
    <source>
        <dbReference type="EMBL" id="GIJ69221.1"/>
    </source>
</evidence>
<keyword evidence="1" id="KW-0812">Transmembrane</keyword>
<gene>
    <name evidence="2" type="ORF">Voc01_041380</name>
</gene>
<evidence type="ECO:0000256" key="1">
    <source>
        <dbReference type="SAM" id="Phobius"/>
    </source>
</evidence>
<feature type="transmembrane region" description="Helical" evidence="1">
    <location>
        <begin position="87"/>
        <end position="105"/>
    </location>
</feature>
<reference evidence="2" key="1">
    <citation type="submission" date="2021-01" db="EMBL/GenBank/DDBJ databases">
        <title>Whole genome shotgun sequence of Virgisporangium ochraceum NBRC 16418.</title>
        <authorList>
            <person name="Komaki H."/>
            <person name="Tamura T."/>
        </authorList>
    </citation>
    <scope>NUCLEOTIDE SEQUENCE</scope>
    <source>
        <strain evidence="2">NBRC 16418</strain>
    </source>
</reference>
<feature type="transmembrane region" description="Helical" evidence="1">
    <location>
        <begin position="6"/>
        <end position="27"/>
    </location>
</feature>
<dbReference type="EMBL" id="BOPH01000057">
    <property type="protein sequence ID" value="GIJ69221.1"/>
    <property type="molecule type" value="Genomic_DNA"/>
</dbReference>
<dbReference type="Proteomes" id="UP000635606">
    <property type="component" value="Unassembled WGS sequence"/>
</dbReference>
<keyword evidence="1" id="KW-1133">Transmembrane helix</keyword>
<dbReference type="RefSeq" id="WP_203929145.1">
    <property type="nucleotide sequence ID" value="NZ_BOPH01000057.1"/>
</dbReference>
<organism evidence="2 3">
    <name type="scientific">Virgisporangium ochraceum</name>
    <dbReference type="NCBI Taxonomy" id="65505"/>
    <lineage>
        <taxon>Bacteria</taxon>
        <taxon>Bacillati</taxon>
        <taxon>Actinomycetota</taxon>
        <taxon>Actinomycetes</taxon>
        <taxon>Micromonosporales</taxon>
        <taxon>Micromonosporaceae</taxon>
        <taxon>Virgisporangium</taxon>
    </lineage>
</organism>
<comment type="caution">
    <text evidence="2">The sequence shown here is derived from an EMBL/GenBank/DDBJ whole genome shotgun (WGS) entry which is preliminary data.</text>
</comment>